<name>A0ABX6YU94_9RHOB</name>
<dbReference type="GO" id="GO:0004601">
    <property type="term" value="F:peroxidase activity"/>
    <property type="evidence" value="ECO:0007669"/>
    <property type="project" value="UniProtKB-KW"/>
</dbReference>
<keyword evidence="5" id="KW-0732">Signal</keyword>
<dbReference type="PROSITE" id="PS00460">
    <property type="entry name" value="GLUTATHIONE_PEROXID_1"/>
    <property type="match status" value="1"/>
</dbReference>
<evidence type="ECO:0000256" key="3">
    <source>
        <dbReference type="ARBA" id="ARBA00023002"/>
    </source>
</evidence>
<dbReference type="RefSeq" id="WP_165756951.1">
    <property type="nucleotide sequence ID" value="NZ_CP053562.1"/>
</dbReference>
<dbReference type="PRINTS" id="PR01011">
    <property type="entry name" value="GLUTPROXDASE"/>
</dbReference>
<gene>
    <name evidence="6" type="ORF">AKL02_011245</name>
</gene>
<organism evidence="6 7">
    <name type="scientific">Thioclava electrotropha</name>
    <dbReference type="NCBI Taxonomy" id="1549850"/>
    <lineage>
        <taxon>Bacteria</taxon>
        <taxon>Pseudomonadati</taxon>
        <taxon>Pseudomonadota</taxon>
        <taxon>Alphaproteobacteria</taxon>
        <taxon>Rhodobacterales</taxon>
        <taxon>Paracoccaceae</taxon>
        <taxon>Thioclava</taxon>
    </lineage>
</organism>
<feature type="signal peptide" evidence="5">
    <location>
        <begin position="1"/>
        <end position="23"/>
    </location>
</feature>
<dbReference type="InterPro" id="IPR029759">
    <property type="entry name" value="GPX_AS"/>
</dbReference>
<comment type="similarity">
    <text evidence="1 4">Belongs to the glutathione peroxidase family.</text>
</comment>
<evidence type="ECO:0000256" key="4">
    <source>
        <dbReference type="RuleBase" id="RU000499"/>
    </source>
</evidence>
<protein>
    <recommendedName>
        <fullName evidence="4">Glutathione peroxidase</fullName>
    </recommendedName>
</protein>
<keyword evidence="3 4" id="KW-0560">Oxidoreductase</keyword>
<dbReference type="PANTHER" id="PTHR11592:SF78">
    <property type="entry name" value="GLUTATHIONE PEROXIDASE"/>
    <property type="match status" value="1"/>
</dbReference>
<evidence type="ECO:0000256" key="1">
    <source>
        <dbReference type="ARBA" id="ARBA00006926"/>
    </source>
</evidence>
<dbReference type="PANTHER" id="PTHR11592">
    <property type="entry name" value="GLUTATHIONE PEROXIDASE"/>
    <property type="match status" value="1"/>
</dbReference>
<feature type="chain" id="PRO_5045147684" description="Glutathione peroxidase" evidence="5">
    <location>
        <begin position="24"/>
        <end position="201"/>
    </location>
</feature>
<proteinExistence type="inferred from homology"/>
<dbReference type="EMBL" id="CP053562">
    <property type="protein sequence ID" value="QPZ91416.1"/>
    <property type="molecule type" value="Genomic_DNA"/>
</dbReference>
<reference evidence="6 7" key="1">
    <citation type="submission" date="2020-05" db="EMBL/GenBank/DDBJ databases">
        <title>Thioclava electrotropha strain Elox9 finished genome.</title>
        <authorList>
            <person name="Rowe A.R."/>
            <person name="Wilbanks E.G."/>
        </authorList>
    </citation>
    <scope>NUCLEOTIDE SEQUENCE [LARGE SCALE GENOMIC DNA]</scope>
    <source>
        <strain evidence="6 7">Elox9</strain>
    </source>
</reference>
<evidence type="ECO:0000256" key="5">
    <source>
        <dbReference type="SAM" id="SignalP"/>
    </source>
</evidence>
<dbReference type="CDD" id="cd00340">
    <property type="entry name" value="GSH_Peroxidase"/>
    <property type="match status" value="1"/>
</dbReference>
<dbReference type="InterPro" id="IPR036249">
    <property type="entry name" value="Thioredoxin-like_sf"/>
</dbReference>
<dbReference type="Gene3D" id="3.40.30.10">
    <property type="entry name" value="Glutaredoxin"/>
    <property type="match status" value="1"/>
</dbReference>
<dbReference type="PROSITE" id="PS51355">
    <property type="entry name" value="GLUTATHIONE_PEROXID_3"/>
    <property type="match status" value="1"/>
</dbReference>
<sequence>MRLSLILACMLSCVSFATAPARADGPAATPEPIAVKARSAMPVPGDLSFDLVEGETVSLADFRGKVVLVVNTASKCGFAPQFTELQEMSETYGRDGLVILTVPSNDFRQELSTAEEAKRYCALTFGAELPMAQLAKVKGPQAHPFYRWMRETEGFEPSWNFNKVLLGRDGSVIATYPASAEPLSAWMLGDVKAALATASQG</sequence>
<dbReference type="InterPro" id="IPR000889">
    <property type="entry name" value="Glutathione_peroxidase"/>
</dbReference>
<accession>A0ABX6YU94</accession>
<evidence type="ECO:0000256" key="2">
    <source>
        <dbReference type="ARBA" id="ARBA00022559"/>
    </source>
</evidence>
<keyword evidence="2 4" id="KW-0575">Peroxidase</keyword>
<evidence type="ECO:0000313" key="7">
    <source>
        <dbReference type="Proteomes" id="UP000192422"/>
    </source>
</evidence>
<keyword evidence="7" id="KW-1185">Reference proteome</keyword>
<dbReference type="Proteomes" id="UP000192422">
    <property type="component" value="Chromosome"/>
</dbReference>
<evidence type="ECO:0000313" key="6">
    <source>
        <dbReference type="EMBL" id="QPZ91416.1"/>
    </source>
</evidence>
<dbReference type="SUPFAM" id="SSF52833">
    <property type="entry name" value="Thioredoxin-like"/>
    <property type="match status" value="1"/>
</dbReference>
<dbReference type="Pfam" id="PF00255">
    <property type="entry name" value="GSHPx"/>
    <property type="match status" value="1"/>
</dbReference>